<dbReference type="KEGG" id="lbc:LACBIDRAFT_335727"/>
<keyword evidence="2" id="KW-1185">Reference proteome</keyword>
<sequence length="190" mass="21829">MNRKVKLCVIEAASNALFGDIFSKVTMFVGAQVQNRAPFLYSKTHWEYIFTLYALLSRQIFTSEGMYNSPPMIGLNCGFVITSRTSTFQVETQDYDDGHDIQWSGQFNELRWLPEKRYSRTDQPNFNEGFLTASFKFSAQNDVDVRCCLVRNGRSWSVQLATNPCLRLVGRTTPAMTSANWNHKTFAFRT</sequence>
<proteinExistence type="predicted"/>
<name>B0E382_LACBS</name>
<reference evidence="1 2" key="1">
    <citation type="journal article" date="2008" name="Nature">
        <title>The genome of Laccaria bicolor provides insights into mycorrhizal symbiosis.</title>
        <authorList>
            <person name="Martin F."/>
            <person name="Aerts A."/>
            <person name="Ahren D."/>
            <person name="Brun A."/>
            <person name="Danchin E.G.J."/>
            <person name="Duchaussoy F."/>
            <person name="Gibon J."/>
            <person name="Kohler A."/>
            <person name="Lindquist E."/>
            <person name="Pereda V."/>
            <person name="Salamov A."/>
            <person name="Shapiro H.J."/>
            <person name="Wuyts J."/>
            <person name="Blaudez D."/>
            <person name="Buee M."/>
            <person name="Brokstein P."/>
            <person name="Canbaeck B."/>
            <person name="Cohen D."/>
            <person name="Courty P.E."/>
            <person name="Coutinho P.M."/>
            <person name="Delaruelle C."/>
            <person name="Detter J.C."/>
            <person name="Deveau A."/>
            <person name="DiFazio S."/>
            <person name="Duplessis S."/>
            <person name="Fraissinet-Tachet L."/>
            <person name="Lucic E."/>
            <person name="Frey-Klett P."/>
            <person name="Fourrey C."/>
            <person name="Feussner I."/>
            <person name="Gay G."/>
            <person name="Grimwood J."/>
            <person name="Hoegger P.J."/>
            <person name="Jain P."/>
            <person name="Kilaru S."/>
            <person name="Labbe J."/>
            <person name="Lin Y.C."/>
            <person name="Legue V."/>
            <person name="Le Tacon F."/>
            <person name="Marmeisse R."/>
            <person name="Melayah D."/>
            <person name="Montanini B."/>
            <person name="Muratet M."/>
            <person name="Nehls U."/>
            <person name="Niculita-Hirzel H."/>
            <person name="Oudot-Le Secq M.P."/>
            <person name="Peter M."/>
            <person name="Quesneville H."/>
            <person name="Rajashekar B."/>
            <person name="Reich M."/>
            <person name="Rouhier N."/>
            <person name="Schmutz J."/>
            <person name="Yin T."/>
            <person name="Chalot M."/>
            <person name="Henrissat B."/>
            <person name="Kuees U."/>
            <person name="Lucas S."/>
            <person name="Van de Peer Y."/>
            <person name="Podila G.K."/>
            <person name="Polle A."/>
            <person name="Pukkila P.J."/>
            <person name="Richardson P.M."/>
            <person name="Rouze P."/>
            <person name="Sanders I.R."/>
            <person name="Stajich J.E."/>
            <person name="Tunlid A."/>
            <person name="Tuskan G."/>
            <person name="Grigoriev I.V."/>
        </authorList>
    </citation>
    <scope>NUCLEOTIDE SEQUENCE [LARGE SCALE GENOMIC DNA]</scope>
    <source>
        <strain evidence="2">S238N-H82 / ATCC MYA-4686</strain>
    </source>
</reference>
<dbReference type="RefSeq" id="XP_001890650.1">
    <property type="nucleotide sequence ID" value="XM_001890615.1"/>
</dbReference>
<dbReference type="HOGENOM" id="CLU_1428248_0_0_1"/>
<dbReference type="GeneID" id="6086301"/>
<dbReference type="EMBL" id="DS547211">
    <property type="protein sequence ID" value="EDQ98704.1"/>
    <property type="molecule type" value="Genomic_DNA"/>
</dbReference>
<organism evidence="2">
    <name type="scientific">Laccaria bicolor (strain S238N-H82 / ATCC MYA-4686)</name>
    <name type="common">Bicoloured deceiver</name>
    <name type="synonym">Laccaria laccata var. bicolor</name>
    <dbReference type="NCBI Taxonomy" id="486041"/>
    <lineage>
        <taxon>Eukaryota</taxon>
        <taxon>Fungi</taxon>
        <taxon>Dikarya</taxon>
        <taxon>Basidiomycota</taxon>
        <taxon>Agaricomycotina</taxon>
        <taxon>Agaricomycetes</taxon>
        <taxon>Agaricomycetidae</taxon>
        <taxon>Agaricales</taxon>
        <taxon>Agaricineae</taxon>
        <taxon>Hydnangiaceae</taxon>
        <taxon>Laccaria</taxon>
    </lineage>
</organism>
<protein>
    <submittedName>
        <fullName evidence="1">Predicted protein</fullName>
    </submittedName>
</protein>
<gene>
    <name evidence="1" type="ORF">LACBIDRAFT_335727</name>
</gene>
<dbReference type="Proteomes" id="UP000001194">
    <property type="component" value="Unassembled WGS sequence"/>
</dbReference>
<evidence type="ECO:0000313" key="2">
    <source>
        <dbReference type="Proteomes" id="UP000001194"/>
    </source>
</evidence>
<evidence type="ECO:0000313" key="1">
    <source>
        <dbReference type="EMBL" id="EDQ98704.1"/>
    </source>
</evidence>
<accession>B0E382</accession>
<dbReference type="InParanoid" id="B0E382"/>
<dbReference type="AlphaFoldDB" id="B0E382"/>